<evidence type="ECO:0000256" key="1">
    <source>
        <dbReference type="ARBA" id="ARBA00004370"/>
    </source>
</evidence>
<dbReference type="Proteomes" id="UP000188320">
    <property type="component" value="Unassembled WGS sequence"/>
</dbReference>
<evidence type="ECO:0000256" key="6">
    <source>
        <dbReference type="SAM" id="MobiDB-lite"/>
    </source>
</evidence>
<evidence type="ECO:0000313" key="8">
    <source>
        <dbReference type="EMBL" id="OMH86228.1"/>
    </source>
</evidence>
<dbReference type="GO" id="GO:0016020">
    <property type="term" value="C:membrane"/>
    <property type="evidence" value="ECO:0007669"/>
    <property type="project" value="UniProtKB-SubCell"/>
</dbReference>
<dbReference type="PANTHER" id="PTHR21659">
    <property type="entry name" value="HYDROPHOBIC PROTEIN RCI2 LOW TEMPERATURE AND SALT RESPONSIVE PROTEIN LTI6 -RELATED"/>
    <property type="match status" value="1"/>
</dbReference>
<sequence>MREKQNQGVLVLIAIFIPPLAVYFEDGCGAQLAINILLCFFGYLPAIIHAVVIILLRKPEQNRDLESGGQQRSANESQNQQAQQQPQQQQQNQLQPQNKPQETSNFPEPPKYPDDQPHYSAPTYEKAP</sequence>
<feature type="compositionally biased region" description="Low complexity" evidence="6">
    <location>
        <begin position="78"/>
        <end position="101"/>
    </location>
</feature>
<evidence type="ECO:0000256" key="7">
    <source>
        <dbReference type="SAM" id="Phobius"/>
    </source>
</evidence>
<dbReference type="PANTHER" id="PTHR21659:SF42">
    <property type="entry name" value="UPF0057 MEMBRANE PROTEIN ZK632.10-RELATED"/>
    <property type="match status" value="1"/>
</dbReference>
<evidence type="ECO:0000256" key="3">
    <source>
        <dbReference type="ARBA" id="ARBA00022692"/>
    </source>
</evidence>
<keyword evidence="4 7" id="KW-1133">Transmembrane helix</keyword>
<protein>
    <submittedName>
        <fullName evidence="8">Plasma membrane proteolipid 3</fullName>
    </submittedName>
</protein>
<evidence type="ECO:0000256" key="2">
    <source>
        <dbReference type="ARBA" id="ARBA00009530"/>
    </source>
</evidence>
<dbReference type="Pfam" id="PF01679">
    <property type="entry name" value="Pmp3"/>
    <property type="match status" value="1"/>
</dbReference>
<name>A0A1R1PZ40_ZANCU</name>
<dbReference type="InterPro" id="IPR000612">
    <property type="entry name" value="PMP3"/>
</dbReference>
<comment type="subcellular location">
    <subcellularLocation>
        <location evidence="1">Membrane</location>
    </subcellularLocation>
</comment>
<gene>
    <name evidence="8" type="ORF">AX774_g118</name>
</gene>
<evidence type="ECO:0000256" key="4">
    <source>
        <dbReference type="ARBA" id="ARBA00022989"/>
    </source>
</evidence>
<keyword evidence="5 7" id="KW-0472">Membrane</keyword>
<proteinExistence type="inferred from homology"/>
<keyword evidence="3 7" id="KW-0812">Transmembrane</keyword>
<organism evidence="8 9">
    <name type="scientific">Zancudomyces culisetae</name>
    <name type="common">Gut fungus</name>
    <name type="synonym">Smittium culisetae</name>
    <dbReference type="NCBI Taxonomy" id="1213189"/>
    <lineage>
        <taxon>Eukaryota</taxon>
        <taxon>Fungi</taxon>
        <taxon>Fungi incertae sedis</taxon>
        <taxon>Zoopagomycota</taxon>
        <taxon>Kickxellomycotina</taxon>
        <taxon>Harpellomycetes</taxon>
        <taxon>Harpellales</taxon>
        <taxon>Legeriomycetaceae</taxon>
        <taxon>Zancudomyces</taxon>
    </lineage>
</organism>
<evidence type="ECO:0000256" key="5">
    <source>
        <dbReference type="ARBA" id="ARBA00023136"/>
    </source>
</evidence>
<accession>A0A1R1PZ40</accession>
<feature type="transmembrane region" description="Helical" evidence="7">
    <location>
        <begin position="30"/>
        <end position="56"/>
    </location>
</feature>
<feature type="region of interest" description="Disordered" evidence="6">
    <location>
        <begin position="63"/>
        <end position="128"/>
    </location>
</feature>
<feature type="compositionally biased region" description="Polar residues" evidence="6">
    <location>
        <begin position="68"/>
        <end position="77"/>
    </location>
</feature>
<comment type="caution">
    <text evidence="8">The sequence shown here is derived from an EMBL/GenBank/DDBJ whole genome shotgun (WGS) entry which is preliminary data.</text>
</comment>
<comment type="similarity">
    <text evidence="2">Belongs to the UPF0057 (PMP3) family.</text>
</comment>
<dbReference type="OrthoDB" id="2802411at2759"/>
<dbReference type="EMBL" id="LSSK01000009">
    <property type="protein sequence ID" value="OMH86228.1"/>
    <property type="molecule type" value="Genomic_DNA"/>
</dbReference>
<reference evidence="9" key="1">
    <citation type="submission" date="2017-01" db="EMBL/GenBank/DDBJ databases">
        <authorList>
            <person name="Wang Y."/>
            <person name="White M."/>
            <person name="Kvist S."/>
            <person name="Moncalvo J.-M."/>
        </authorList>
    </citation>
    <scope>NUCLEOTIDE SEQUENCE [LARGE SCALE GENOMIC DNA]</scope>
    <source>
        <strain evidence="9">COL-18-3</strain>
    </source>
</reference>
<dbReference type="PROSITE" id="PS01309">
    <property type="entry name" value="UPF0057"/>
    <property type="match status" value="1"/>
</dbReference>
<keyword evidence="9" id="KW-1185">Reference proteome</keyword>
<dbReference type="AlphaFoldDB" id="A0A1R1PZ40"/>
<feature type="transmembrane region" description="Helical" evidence="7">
    <location>
        <begin position="7"/>
        <end position="24"/>
    </location>
</feature>
<evidence type="ECO:0000313" key="9">
    <source>
        <dbReference type="Proteomes" id="UP000188320"/>
    </source>
</evidence>